<protein>
    <submittedName>
        <fullName evidence="1">Uncharacterized protein</fullName>
    </submittedName>
</protein>
<dbReference type="InterPro" id="IPR004244">
    <property type="entry name" value="Transposase_22"/>
</dbReference>
<reference evidence="1" key="1">
    <citation type="journal article" date="2022" name="bioRxiv">
        <title>Sequencing and chromosome-scale assembly of the giantPleurodeles waltlgenome.</title>
        <authorList>
            <person name="Brown T."/>
            <person name="Elewa A."/>
            <person name="Iarovenko S."/>
            <person name="Subramanian E."/>
            <person name="Araus A.J."/>
            <person name="Petzold A."/>
            <person name="Susuki M."/>
            <person name="Suzuki K.-i.T."/>
            <person name="Hayashi T."/>
            <person name="Toyoda A."/>
            <person name="Oliveira C."/>
            <person name="Osipova E."/>
            <person name="Leigh N.D."/>
            <person name="Simon A."/>
            <person name="Yun M.H."/>
        </authorList>
    </citation>
    <scope>NUCLEOTIDE SEQUENCE</scope>
    <source>
        <strain evidence="1">20211129_DDA</strain>
        <tissue evidence="1">Liver</tissue>
    </source>
</reference>
<keyword evidence="2" id="KW-1185">Reference proteome</keyword>
<name>A0AAV7VT24_PLEWA</name>
<organism evidence="1 2">
    <name type="scientific">Pleurodeles waltl</name>
    <name type="common">Iberian ribbed newt</name>
    <dbReference type="NCBI Taxonomy" id="8319"/>
    <lineage>
        <taxon>Eukaryota</taxon>
        <taxon>Metazoa</taxon>
        <taxon>Chordata</taxon>
        <taxon>Craniata</taxon>
        <taxon>Vertebrata</taxon>
        <taxon>Euteleostomi</taxon>
        <taxon>Amphibia</taxon>
        <taxon>Batrachia</taxon>
        <taxon>Caudata</taxon>
        <taxon>Salamandroidea</taxon>
        <taxon>Salamandridae</taxon>
        <taxon>Pleurodelinae</taxon>
        <taxon>Pleurodeles</taxon>
    </lineage>
</organism>
<comment type="caution">
    <text evidence="1">The sequence shown here is derived from an EMBL/GenBank/DDBJ whole genome shotgun (WGS) entry which is preliminary data.</text>
</comment>
<dbReference type="AlphaFoldDB" id="A0AAV7VT24"/>
<dbReference type="PANTHER" id="PTHR11505">
    <property type="entry name" value="L1 TRANSPOSABLE ELEMENT-RELATED"/>
    <property type="match status" value="1"/>
</dbReference>
<evidence type="ECO:0000313" key="1">
    <source>
        <dbReference type="EMBL" id="KAJ1203716.1"/>
    </source>
</evidence>
<gene>
    <name evidence="1" type="ORF">NDU88_007497</name>
</gene>
<proteinExistence type="predicted"/>
<dbReference type="Proteomes" id="UP001066276">
    <property type="component" value="Chromosome 2_1"/>
</dbReference>
<accession>A0AAV7VT24</accession>
<sequence>MPLACPRPASALPDTIQQESPSSSAIYQTTLVIGNLQCLVLGCQASNQVNYPNNCSSRKLYKTSRAPSPASELQALTPPGIMTEPVQGATMDRILQEISAVGRRLEGMDNAMASVTAKTKSMSLDLAGFQPRVLGLEQRVSTVETHINSFMDRDQELLYLQSKLIELEDRSHRDNVCFLGFPETIEGAGIHSYLRETLPKLTSLTFDPSLEFHRVHRLGPKRREDANRPCPIIACLLRHVQTRQLLQAARSHGAFRMDGLEIRLTADFSRDQRTAESVSGPSTSFASNGSEIWSVRTGKNVDHQKWDVQGLLRP</sequence>
<evidence type="ECO:0000313" key="2">
    <source>
        <dbReference type="Proteomes" id="UP001066276"/>
    </source>
</evidence>
<dbReference type="Gene3D" id="3.30.70.1820">
    <property type="entry name" value="L1 transposable element, RRM domain"/>
    <property type="match status" value="1"/>
</dbReference>
<dbReference type="EMBL" id="JANPWB010000003">
    <property type="protein sequence ID" value="KAJ1203716.1"/>
    <property type="molecule type" value="Genomic_DNA"/>
</dbReference>